<evidence type="ECO:0000313" key="4">
    <source>
        <dbReference type="Proteomes" id="UP000285908"/>
    </source>
</evidence>
<dbReference type="OrthoDB" id="7306245at2"/>
<organism evidence="3 4">
    <name type="scientific">Mesobaculum littorinae</name>
    <dbReference type="NCBI Taxonomy" id="2486419"/>
    <lineage>
        <taxon>Bacteria</taxon>
        <taxon>Pseudomonadati</taxon>
        <taxon>Pseudomonadota</taxon>
        <taxon>Alphaproteobacteria</taxon>
        <taxon>Rhodobacterales</taxon>
        <taxon>Roseobacteraceae</taxon>
        <taxon>Mesobaculum</taxon>
    </lineage>
</organism>
<dbReference type="Proteomes" id="UP000285908">
    <property type="component" value="Unassembled WGS sequence"/>
</dbReference>
<feature type="compositionally biased region" description="Basic and acidic residues" evidence="1">
    <location>
        <begin position="7"/>
        <end position="22"/>
    </location>
</feature>
<feature type="transmembrane region" description="Helical" evidence="2">
    <location>
        <begin position="90"/>
        <end position="108"/>
    </location>
</feature>
<accession>A0A438AFX3</accession>
<dbReference type="EMBL" id="RQXX01000004">
    <property type="protein sequence ID" value="RVV97515.1"/>
    <property type="molecule type" value="Genomic_DNA"/>
</dbReference>
<keyword evidence="4" id="KW-1185">Reference proteome</keyword>
<proteinExistence type="predicted"/>
<name>A0A438AFX3_9RHOB</name>
<sequence>MAEDTGNPDRLRKSIDNGEAGDKAVANDPAASPLGTDDEAGGTPATKSQVAHAEAIETSAEKEHQGSADAAEADFGETPAEMQNGSSGRGIVIACAVVAVVLVVLWLVL</sequence>
<gene>
    <name evidence="3" type="ORF">EKE94_13310</name>
</gene>
<evidence type="ECO:0000313" key="3">
    <source>
        <dbReference type="EMBL" id="RVV97515.1"/>
    </source>
</evidence>
<evidence type="ECO:0000256" key="1">
    <source>
        <dbReference type="SAM" id="MobiDB-lite"/>
    </source>
</evidence>
<dbReference type="AlphaFoldDB" id="A0A438AFX3"/>
<feature type="region of interest" description="Disordered" evidence="1">
    <location>
        <begin position="1"/>
        <end position="86"/>
    </location>
</feature>
<comment type="caution">
    <text evidence="3">The sequence shown here is derived from an EMBL/GenBank/DDBJ whole genome shotgun (WGS) entry which is preliminary data.</text>
</comment>
<reference evidence="3 4" key="1">
    <citation type="submission" date="2018-11" db="EMBL/GenBank/DDBJ databases">
        <title>Mesobaculum littorinae gen. nov., sp. nov., isolated from Littorina scabra that represents a novel genus of the order Rhodobacteraceae.</title>
        <authorList>
            <person name="Li F."/>
        </authorList>
    </citation>
    <scope>NUCLEOTIDE SEQUENCE [LARGE SCALE GENOMIC DNA]</scope>
    <source>
        <strain evidence="3 4">M0103</strain>
    </source>
</reference>
<evidence type="ECO:0000256" key="2">
    <source>
        <dbReference type="SAM" id="Phobius"/>
    </source>
</evidence>
<keyword evidence="2" id="KW-1133">Transmembrane helix</keyword>
<keyword evidence="2" id="KW-0472">Membrane</keyword>
<protein>
    <submittedName>
        <fullName evidence="3">Uncharacterized protein</fullName>
    </submittedName>
</protein>
<keyword evidence="2" id="KW-0812">Transmembrane</keyword>
<dbReference type="RefSeq" id="WP_127907111.1">
    <property type="nucleotide sequence ID" value="NZ_RQXX01000004.1"/>
</dbReference>